<keyword evidence="3" id="KW-1185">Reference proteome</keyword>
<evidence type="ECO:0000313" key="3">
    <source>
        <dbReference type="Proteomes" id="UP000601223"/>
    </source>
</evidence>
<gene>
    <name evidence="2" type="ORF">Cba03nite_69990</name>
</gene>
<comment type="caution">
    <text evidence="2">The sequence shown here is derived from an EMBL/GenBank/DDBJ whole genome shotgun (WGS) entry which is preliminary data.</text>
</comment>
<feature type="transmembrane region" description="Helical" evidence="1">
    <location>
        <begin position="194"/>
        <end position="219"/>
    </location>
</feature>
<dbReference type="Proteomes" id="UP000601223">
    <property type="component" value="Unassembled WGS sequence"/>
</dbReference>
<feature type="transmembrane region" description="Helical" evidence="1">
    <location>
        <begin position="75"/>
        <end position="95"/>
    </location>
</feature>
<feature type="transmembrane region" description="Helical" evidence="1">
    <location>
        <begin position="133"/>
        <end position="154"/>
    </location>
</feature>
<evidence type="ECO:0000313" key="2">
    <source>
        <dbReference type="EMBL" id="GIF85650.1"/>
    </source>
</evidence>
<evidence type="ECO:0000256" key="1">
    <source>
        <dbReference type="SAM" id="Phobius"/>
    </source>
</evidence>
<feature type="transmembrane region" description="Helical" evidence="1">
    <location>
        <begin position="239"/>
        <end position="266"/>
    </location>
</feature>
<accession>A0A8J3JV16</accession>
<keyword evidence="1" id="KW-0812">Transmembrane</keyword>
<keyword evidence="1" id="KW-1133">Transmembrane helix</keyword>
<organism evidence="2 3">
    <name type="scientific">Catellatospora bangladeshensis</name>
    <dbReference type="NCBI Taxonomy" id="310355"/>
    <lineage>
        <taxon>Bacteria</taxon>
        <taxon>Bacillati</taxon>
        <taxon>Actinomycetota</taxon>
        <taxon>Actinomycetes</taxon>
        <taxon>Micromonosporales</taxon>
        <taxon>Micromonosporaceae</taxon>
        <taxon>Catellatospora</taxon>
    </lineage>
</organism>
<dbReference type="AlphaFoldDB" id="A0A8J3JV16"/>
<keyword evidence="1" id="KW-0472">Membrane</keyword>
<feature type="transmembrane region" description="Helical" evidence="1">
    <location>
        <begin position="31"/>
        <end position="55"/>
    </location>
</feature>
<proteinExistence type="predicted"/>
<protein>
    <submittedName>
        <fullName evidence="2">Uncharacterized protein</fullName>
    </submittedName>
</protein>
<sequence>MLVNVPGEGLSGWARKTAGVLRRGWGQQAALFALTHVSSGLVLHLLFGVALLFLWRTELAVDALTDAQASVQYFMVVYGVEVGLMLLVLPVRLLGYSAATWIAVRQAAGLTAPLSRALRYAVRRLPAMFAWQALAYALIGTAMLTMLLTCLSMFGPYGYLPSVVVLLYGMMIVGMVGPAVLFERRKPLQRAFDLVNNAYWATSVRLAVPGAALAAVFWLTRFDAASLTAALGDTLTEQIALVAAVLVVAAALELPVTMLLFPAVLVTYAERRAVEAPTLRTGHLLRELG</sequence>
<name>A0A8J3JV16_9ACTN</name>
<feature type="transmembrane region" description="Helical" evidence="1">
    <location>
        <begin position="160"/>
        <end position="182"/>
    </location>
</feature>
<dbReference type="EMBL" id="BONF01000050">
    <property type="protein sequence ID" value="GIF85650.1"/>
    <property type="molecule type" value="Genomic_DNA"/>
</dbReference>
<reference evidence="2 3" key="1">
    <citation type="submission" date="2021-01" db="EMBL/GenBank/DDBJ databases">
        <title>Whole genome shotgun sequence of Catellatospora bangladeshensis NBRC 107357.</title>
        <authorList>
            <person name="Komaki H."/>
            <person name="Tamura T."/>
        </authorList>
    </citation>
    <scope>NUCLEOTIDE SEQUENCE [LARGE SCALE GENOMIC DNA]</scope>
    <source>
        <strain evidence="2 3">NBRC 107357</strain>
    </source>
</reference>